<keyword evidence="2" id="KW-1185">Reference proteome</keyword>
<evidence type="ECO:0000313" key="1">
    <source>
        <dbReference type="EMBL" id="KNE97483.1"/>
    </source>
</evidence>
<gene>
    <name evidence="1" type="ORF">PSTG_09315</name>
</gene>
<protein>
    <submittedName>
        <fullName evidence="1">Uncharacterized protein</fullName>
    </submittedName>
</protein>
<accession>A0A0L0VDZ1</accession>
<dbReference type="Proteomes" id="UP000054564">
    <property type="component" value="Unassembled WGS sequence"/>
</dbReference>
<name>A0A0L0VDZ1_9BASI</name>
<dbReference type="EMBL" id="AJIL01000068">
    <property type="protein sequence ID" value="KNE97483.1"/>
    <property type="molecule type" value="Genomic_DNA"/>
</dbReference>
<organism evidence="1 2">
    <name type="scientific">Puccinia striiformis f. sp. tritici PST-78</name>
    <dbReference type="NCBI Taxonomy" id="1165861"/>
    <lineage>
        <taxon>Eukaryota</taxon>
        <taxon>Fungi</taxon>
        <taxon>Dikarya</taxon>
        <taxon>Basidiomycota</taxon>
        <taxon>Pucciniomycotina</taxon>
        <taxon>Pucciniomycetes</taxon>
        <taxon>Pucciniales</taxon>
        <taxon>Pucciniaceae</taxon>
        <taxon>Puccinia</taxon>
    </lineage>
</organism>
<dbReference type="AlphaFoldDB" id="A0A0L0VDZ1"/>
<sequence>MHDADNLASKAPNKMYAFNVSTGAGEIDQRGLAIDLLQIIRHADHDYSMLALGQDVTHFGLDPSPLSIRRIGDIINFNYGELRFTNGSDGANSTSQNRISCFLLPYALKPSYKRTHPTAKPALATNPAALQAATQLSLEATMEVVP</sequence>
<evidence type="ECO:0000313" key="2">
    <source>
        <dbReference type="Proteomes" id="UP000054564"/>
    </source>
</evidence>
<comment type="caution">
    <text evidence="1">The sequence shown here is derived from an EMBL/GenBank/DDBJ whole genome shotgun (WGS) entry which is preliminary data.</text>
</comment>
<reference evidence="2" key="1">
    <citation type="submission" date="2014-03" db="EMBL/GenBank/DDBJ databases">
        <title>The Genome Sequence of Puccinia striiformis f. sp. tritici PST-78.</title>
        <authorList>
            <consortium name="The Broad Institute Genome Sequencing Platform"/>
            <person name="Cuomo C."/>
            <person name="Hulbert S."/>
            <person name="Chen X."/>
            <person name="Walker B."/>
            <person name="Young S.K."/>
            <person name="Zeng Q."/>
            <person name="Gargeya S."/>
            <person name="Fitzgerald M."/>
            <person name="Haas B."/>
            <person name="Abouelleil A."/>
            <person name="Alvarado L."/>
            <person name="Arachchi H.M."/>
            <person name="Berlin A.M."/>
            <person name="Chapman S.B."/>
            <person name="Goldberg J."/>
            <person name="Griggs A."/>
            <person name="Gujja S."/>
            <person name="Hansen M."/>
            <person name="Howarth C."/>
            <person name="Imamovic A."/>
            <person name="Larimer J."/>
            <person name="McCowan C."/>
            <person name="Montmayeur A."/>
            <person name="Murphy C."/>
            <person name="Neiman D."/>
            <person name="Pearson M."/>
            <person name="Priest M."/>
            <person name="Roberts A."/>
            <person name="Saif S."/>
            <person name="Shea T."/>
            <person name="Sisk P."/>
            <person name="Sykes S."/>
            <person name="Wortman J."/>
            <person name="Nusbaum C."/>
            <person name="Birren B."/>
        </authorList>
    </citation>
    <scope>NUCLEOTIDE SEQUENCE [LARGE SCALE GENOMIC DNA]</scope>
    <source>
        <strain evidence="2">race PST-78</strain>
    </source>
</reference>
<proteinExistence type="predicted"/>